<dbReference type="Gene3D" id="3.40.50.2300">
    <property type="match status" value="1"/>
</dbReference>
<feature type="modified residue" description="4-aspartylphosphate" evidence="3">
    <location>
        <position position="56"/>
    </location>
</feature>
<protein>
    <submittedName>
        <fullName evidence="6">Response regulator</fullName>
    </submittedName>
</protein>
<evidence type="ECO:0000256" key="3">
    <source>
        <dbReference type="PROSITE-ProRule" id="PRU00169"/>
    </source>
</evidence>
<dbReference type="PROSITE" id="PS50043">
    <property type="entry name" value="HTH_LUXR_2"/>
    <property type="match status" value="1"/>
</dbReference>
<proteinExistence type="predicted"/>
<dbReference type="Pfam" id="PF00196">
    <property type="entry name" value="GerE"/>
    <property type="match status" value="1"/>
</dbReference>
<reference evidence="6" key="1">
    <citation type="submission" date="2024-05" db="EMBL/GenBank/DDBJ databases">
        <title>Herbiconiux sp. A18JL235.</title>
        <authorList>
            <person name="Zhang G."/>
        </authorList>
    </citation>
    <scope>NUCLEOTIDE SEQUENCE</scope>
    <source>
        <strain evidence="6">A18JL235</strain>
    </source>
</reference>
<dbReference type="PROSITE" id="PS50110">
    <property type="entry name" value="RESPONSE_REGULATORY"/>
    <property type="match status" value="1"/>
</dbReference>
<evidence type="ECO:0000259" key="5">
    <source>
        <dbReference type="PROSITE" id="PS50110"/>
    </source>
</evidence>
<dbReference type="SMART" id="SM00448">
    <property type="entry name" value="REC"/>
    <property type="match status" value="1"/>
</dbReference>
<keyword evidence="2" id="KW-0238">DNA-binding</keyword>
<evidence type="ECO:0000259" key="4">
    <source>
        <dbReference type="PROSITE" id="PS50043"/>
    </source>
</evidence>
<dbReference type="PRINTS" id="PR00038">
    <property type="entry name" value="HTHLUXR"/>
</dbReference>
<dbReference type="CDD" id="cd17535">
    <property type="entry name" value="REC_NarL-like"/>
    <property type="match status" value="1"/>
</dbReference>
<dbReference type="InterPro" id="IPR011006">
    <property type="entry name" value="CheY-like_superfamily"/>
</dbReference>
<name>A0AB39BG80_9MICO</name>
<dbReference type="SUPFAM" id="SSF52172">
    <property type="entry name" value="CheY-like"/>
    <property type="match status" value="1"/>
</dbReference>
<dbReference type="AlphaFoldDB" id="A0AB39BG80"/>
<dbReference type="PANTHER" id="PTHR43214:SF43">
    <property type="entry name" value="TWO-COMPONENT RESPONSE REGULATOR"/>
    <property type="match status" value="1"/>
</dbReference>
<dbReference type="InterPro" id="IPR039420">
    <property type="entry name" value="WalR-like"/>
</dbReference>
<dbReference type="PROSITE" id="PS00622">
    <property type="entry name" value="HTH_LUXR_1"/>
    <property type="match status" value="1"/>
</dbReference>
<keyword evidence="1 3" id="KW-0597">Phosphoprotein</keyword>
<dbReference type="Pfam" id="PF00072">
    <property type="entry name" value="Response_reg"/>
    <property type="match status" value="1"/>
</dbReference>
<dbReference type="InterPro" id="IPR001789">
    <property type="entry name" value="Sig_transdc_resp-reg_receiver"/>
</dbReference>
<dbReference type="InterPro" id="IPR016032">
    <property type="entry name" value="Sig_transdc_resp-reg_C-effctor"/>
</dbReference>
<dbReference type="EMBL" id="CP162511">
    <property type="protein sequence ID" value="XDI05385.1"/>
    <property type="molecule type" value="Genomic_DNA"/>
</dbReference>
<dbReference type="InterPro" id="IPR000792">
    <property type="entry name" value="Tscrpt_reg_LuxR_C"/>
</dbReference>
<dbReference type="CDD" id="cd06170">
    <property type="entry name" value="LuxR_C_like"/>
    <property type="match status" value="1"/>
</dbReference>
<dbReference type="GO" id="GO:0006355">
    <property type="term" value="P:regulation of DNA-templated transcription"/>
    <property type="evidence" value="ECO:0007669"/>
    <property type="project" value="InterPro"/>
</dbReference>
<dbReference type="RefSeq" id="WP_368497773.1">
    <property type="nucleotide sequence ID" value="NZ_CP162511.1"/>
</dbReference>
<evidence type="ECO:0000313" key="6">
    <source>
        <dbReference type="EMBL" id="XDI05385.1"/>
    </source>
</evidence>
<dbReference type="PANTHER" id="PTHR43214">
    <property type="entry name" value="TWO-COMPONENT RESPONSE REGULATOR"/>
    <property type="match status" value="1"/>
</dbReference>
<organism evidence="6">
    <name type="scientific">Herbiconiux sp. A18JL235</name>
    <dbReference type="NCBI Taxonomy" id="3152363"/>
    <lineage>
        <taxon>Bacteria</taxon>
        <taxon>Bacillati</taxon>
        <taxon>Actinomycetota</taxon>
        <taxon>Actinomycetes</taxon>
        <taxon>Micrococcales</taxon>
        <taxon>Microbacteriaceae</taxon>
        <taxon>Herbiconiux</taxon>
    </lineage>
</organism>
<dbReference type="GO" id="GO:0003677">
    <property type="term" value="F:DNA binding"/>
    <property type="evidence" value="ECO:0007669"/>
    <property type="project" value="UniProtKB-KW"/>
</dbReference>
<dbReference type="SUPFAM" id="SSF46894">
    <property type="entry name" value="C-terminal effector domain of the bipartite response regulators"/>
    <property type="match status" value="1"/>
</dbReference>
<evidence type="ECO:0000256" key="2">
    <source>
        <dbReference type="ARBA" id="ARBA00023125"/>
    </source>
</evidence>
<gene>
    <name evidence="6" type="ORF">ABFY20_19015</name>
</gene>
<feature type="domain" description="Response regulatory" evidence="5">
    <location>
        <begin position="5"/>
        <end position="121"/>
    </location>
</feature>
<dbReference type="GO" id="GO:0000160">
    <property type="term" value="P:phosphorelay signal transduction system"/>
    <property type="evidence" value="ECO:0007669"/>
    <property type="project" value="InterPro"/>
</dbReference>
<accession>A0AB39BG80</accession>
<sequence length="212" mass="22887">MRSVRVVIADDHPVYREGLARNWEGDPRITVSGVAADGVAALTVIREERPEVAIVDLRLPEIDGMQVLEVLTAEKAPTGILVLTAFMDSATVYRAFAKGAKGFLEKSASFAEITSAVLAIGAGGTVISPYAQEVLADEIRVRQLNEERPSLTARELEILRLASDGYSAQRIADELHVSLATVKTHLQHVYEKLGVSDRASAVAQGIRRGLLS</sequence>
<evidence type="ECO:0000256" key="1">
    <source>
        <dbReference type="ARBA" id="ARBA00022553"/>
    </source>
</evidence>
<dbReference type="SMART" id="SM00421">
    <property type="entry name" value="HTH_LUXR"/>
    <property type="match status" value="1"/>
</dbReference>
<dbReference type="InterPro" id="IPR058245">
    <property type="entry name" value="NreC/VraR/RcsB-like_REC"/>
</dbReference>
<feature type="domain" description="HTH luxR-type" evidence="4">
    <location>
        <begin position="144"/>
        <end position="209"/>
    </location>
</feature>